<keyword evidence="7" id="KW-0963">Cytoplasm</keyword>
<protein>
    <recommendedName>
        <fullName evidence="3 7">S-formylglutathione hydrolase</fullName>
        <ecNumber evidence="2 7">3.1.2.12</ecNumber>
    </recommendedName>
</protein>
<keyword evidence="9" id="KW-1185">Reference proteome</keyword>
<feature type="active site" description="Charge relay system" evidence="6">
    <location>
        <position position="233"/>
    </location>
</feature>
<reference evidence="8 9" key="1">
    <citation type="journal article" date="2016" name="Proc. Natl. Acad. Sci. U.S.A.">
        <title>Comparative genomics of biotechnologically important yeasts.</title>
        <authorList>
            <person name="Riley R."/>
            <person name="Haridas S."/>
            <person name="Wolfe K.H."/>
            <person name="Lopes M.R."/>
            <person name="Hittinger C.T."/>
            <person name="Goeker M."/>
            <person name="Salamov A.A."/>
            <person name="Wisecaver J.H."/>
            <person name="Long T.M."/>
            <person name="Calvey C.H."/>
            <person name="Aerts A.L."/>
            <person name="Barry K.W."/>
            <person name="Choi C."/>
            <person name="Clum A."/>
            <person name="Coughlan A.Y."/>
            <person name="Deshpande S."/>
            <person name="Douglass A.P."/>
            <person name="Hanson S.J."/>
            <person name="Klenk H.-P."/>
            <person name="LaButti K.M."/>
            <person name="Lapidus A."/>
            <person name="Lindquist E.A."/>
            <person name="Lipzen A.M."/>
            <person name="Meier-Kolthoff J.P."/>
            <person name="Ohm R.A."/>
            <person name="Otillar R.P."/>
            <person name="Pangilinan J.L."/>
            <person name="Peng Y."/>
            <person name="Rokas A."/>
            <person name="Rosa C.A."/>
            <person name="Scheuner C."/>
            <person name="Sibirny A.A."/>
            <person name="Slot J.C."/>
            <person name="Stielow J.B."/>
            <person name="Sun H."/>
            <person name="Kurtzman C.P."/>
            <person name="Blackwell M."/>
            <person name="Grigoriev I.V."/>
            <person name="Jeffries T.W."/>
        </authorList>
    </citation>
    <scope>NUCLEOTIDE SEQUENCE [LARGE SCALE GENOMIC DNA]</scope>
    <source>
        <strain evidence="8 9">DSM 6958</strain>
    </source>
</reference>
<evidence type="ECO:0000256" key="1">
    <source>
        <dbReference type="ARBA" id="ARBA00005622"/>
    </source>
</evidence>
<accession>A0A1E3PNN8</accession>
<dbReference type="Gene3D" id="3.40.50.1820">
    <property type="entry name" value="alpha/beta hydrolase"/>
    <property type="match status" value="1"/>
</dbReference>
<evidence type="ECO:0000256" key="6">
    <source>
        <dbReference type="PIRSR" id="PIRSR614186-1"/>
    </source>
</evidence>
<dbReference type="Pfam" id="PF00756">
    <property type="entry name" value="Esterase"/>
    <property type="match status" value="1"/>
</dbReference>
<evidence type="ECO:0000256" key="7">
    <source>
        <dbReference type="RuleBase" id="RU363068"/>
    </source>
</evidence>
<comment type="catalytic activity">
    <reaction evidence="7">
        <text>S-formylglutathione + H2O = formate + glutathione + H(+)</text>
        <dbReference type="Rhea" id="RHEA:14961"/>
        <dbReference type="ChEBI" id="CHEBI:15377"/>
        <dbReference type="ChEBI" id="CHEBI:15378"/>
        <dbReference type="ChEBI" id="CHEBI:15740"/>
        <dbReference type="ChEBI" id="CHEBI:57688"/>
        <dbReference type="ChEBI" id="CHEBI:57925"/>
        <dbReference type="EC" id="3.1.2.12"/>
    </reaction>
</comment>
<proteinExistence type="inferred from homology"/>
<keyword evidence="4 7" id="KW-0719">Serine esterase</keyword>
<dbReference type="EMBL" id="KV454407">
    <property type="protein sequence ID" value="ODQ67031.1"/>
    <property type="molecule type" value="Genomic_DNA"/>
</dbReference>
<evidence type="ECO:0000256" key="3">
    <source>
        <dbReference type="ARBA" id="ARBA00016774"/>
    </source>
</evidence>
<dbReference type="GO" id="GO:0046294">
    <property type="term" value="P:formaldehyde catabolic process"/>
    <property type="evidence" value="ECO:0007669"/>
    <property type="project" value="InterPro"/>
</dbReference>
<dbReference type="PANTHER" id="PTHR10061">
    <property type="entry name" value="S-FORMYLGLUTATHIONE HYDROLASE"/>
    <property type="match status" value="1"/>
</dbReference>
<name>A0A1E3PNN8_9ASCO</name>
<dbReference type="EC" id="3.1.2.12" evidence="2 7"/>
<evidence type="ECO:0000313" key="9">
    <source>
        <dbReference type="Proteomes" id="UP000095009"/>
    </source>
</evidence>
<gene>
    <name evidence="8" type="ORF">NADFUDRAFT_81655</name>
</gene>
<feature type="active site" description="Charge relay system" evidence="6">
    <location>
        <position position="156"/>
    </location>
</feature>
<comment type="similarity">
    <text evidence="1 7">Belongs to the esterase D family.</text>
</comment>
<feature type="active site" description="Charge relay system" evidence="6">
    <location>
        <position position="269"/>
    </location>
</feature>
<evidence type="ECO:0000313" key="8">
    <source>
        <dbReference type="EMBL" id="ODQ67031.1"/>
    </source>
</evidence>
<dbReference type="AlphaFoldDB" id="A0A1E3PNN8"/>
<dbReference type="STRING" id="857566.A0A1E3PNN8"/>
<dbReference type="GO" id="GO:0005829">
    <property type="term" value="C:cytosol"/>
    <property type="evidence" value="ECO:0007669"/>
    <property type="project" value="TreeGrafter"/>
</dbReference>
<dbReference type="InterPro" id="IPR000801">
    <property type="entry name" value="Esterase-like"/>
</dbReference>
<dbReference type="NCBIfam" id="TIGR02821">
    <property type="entry name" value="fghA_ester_D"/>
    <property type="match status" value="1"/>
</dbReference>
<comment type="function">
    <text evidence="7">Serine hydrolase involved in the detoxification of formaldehyde.</text>
</comment>
<dbReference type="FunFam" id="3.40.50.1820:FF:000002">
    <property type="entry name" value="S-formylglutathione hydrolase"/>
    <property type="match status" value="1"/>
</dbReference>
<evidence type="ECO:0000256" key="5">
    <source>
        <dbReference type="ARBA" id="ARBA00022801"/>
    </source>
</evidence>
<dbReference type="PANTHER" id="PTHR10061:SF0">
    <property type="entry name" value="S-FORMYLGLUTATHIONE HYDROLASE"/>
    <property type="match status" value="1"/>
</dbReference>
<keyword evidence="5 7" id="KW-0378">Hydrolase</keyword>
<sequence>MKFDQTAKIASFGGQLVKLSHESSTLKCKMDLNVYFPPGSFATASSSIASFPILYFLSGLTCTGNNCAEKGFLQPWAAKHGIIIVYPDTSPRGCNIEGEEESWDFGTGAGFYLNATKVPWKTNYNMYDYIVEELPQLLYGSFKQMDPTRVSIMGHSMGGHGALVIYLKNSEKYKSCSAFSPISNPMQCPWGKKAFSSYLGSVNEWSQYDATELIKYYNGENTSDILIDIGTGDSFYKDQQLLPENFVAASKKSKYKGDVKLRLQDDYDHSYYFISSFAADHLEHHARYLV</sequence>
<dbReference type="Proteomes" id="UP000095009">
    <property type="component" value="Unassembled WGS sequence"/>
</dbReference>
<evidence type="ECO:0000256" key="2">
    <source>
        <dbReference type="ARBA" id="ARBA00012479"/>
    </source>
</evidence>
<dbReference type="OrthoDB" id="420518at2759"/>
<dbReference type="SUPFAM" id="SSF53474">
    <property type="entry name" value="alpha/beta-Hydrolases"/>
    <property type="match status" value="1"/>
</dbReference>
<organism evidence="8 9">
    <name type="scientific">Nadsonia fulvescens var. elongata DSM 6958</name>
    <dbReference type="NCBI Taxonomy" id="857566"/>
    <lineage>
        <taxon>Eukaryota</taxon>
        <taxon>Fungi</taxon>
        <taxon>Dikarya</taxon>
        <taxon>Ascomycota</taxon>
        <taxon>Saccharomycotina</taxon>
        <taxon>Dipodascomycetes</taxon>
        <taxon>Dipodascales</taxon>
        <taxon>Dipodascales incertae sedis</taxon>
        <taxon>Nadsonia</taxon>
    </lineage>
</organism>
<dbReference type="GO" id="GO:0052689">
    <property type="term" value="F:carboxylic ester hydrolase activity"/>
    <property type="evidence" value="ECO:0007669"/>
    <property type="project" value="UniProtKB-KW"/>
</dbReference>
<comment type="subcellular location">
    <subcellularLocation>
        <location evidence="7">Cytoplasm</location>
    </subcellularLocation>
</comment>
<dbReference type="InterPro" id="IPR029058">
    <property type="entry name" value="AB_hydrolase_fold"/>
</dbReference>
<evidence type="ECO:0000256" key="4">
    <source>
        <dbReference type="ARBA" id="ARBA00022487"/>
    </source>
</evidence>
<dbReference type="GO" id="GO:0018738">
    <property type="term" value="F:S-formylglutathione hydrolase activity"/>
    <property type="evidence" value="ECO:0007669"/>
    <property type="project" value="UniProtKB-EC"/>
</dbReference>
<dbReference type="InterPro" id="IPR014186">
    <property type="entry name" value="S-formylglutathione_hydrol"/>
</dbReference>